<dbReference type="InterPro" id="IPR051332">
    <property type="entry name" value="Fosfomycin_Res_Enzymes"/>
</dbReference>
<proteinExistence type="predicted"/>
<accession>A0A382LKI5</accession>
<organism evidence="3">
    <name type="scientific">marine metagenome</name>
    <dbReference type="NCBI Taxonomy" id="408172"/>
    <lineage>
        <taxon>unclassified sequences</taxon>
        <taxon>metagenomes</taxon>
        <taxon>ecological metagenomes</taxon>
    </lineage>
</organism>
<dbReference type="InterPro" id="IPR004360">
    <property type="entry name" value="Glyas_Fos-R_dOase_dom"/>
</dbReference>
<dbReference type="InterPro" id="IPR037523">
    <property type="entry name" value="VOC_core"/>
</dbReference>
<dbReference type="Gene3D" id="3.10.180.10">
    <property type="entry name" value="2,3-Dihydroxybiphenyl 1,2-Dioxygenase, domain 1"/>
    <property type="match status" value="1"/>
</dbReference>
<evidence type="ECO:0000256" key="1">
    <source>
        <dbReference type="ARBA" id="ARBA00022723"/>
    </source>
</evidence>
<dbReference type="PANTHER" id="PTHR36113">
    <property type="entry name" value="LYASE, PUTATIVE-RELATED-RELATED"/>
    <property type="match status" value="1"/>
</dbReference>
<evidence type="ECO:0000313" key="3">
    <source>
        <dbReference type="EMBL" id="SVC37130.1"/>
    </source>
</evidence>
<dbReference type="PROSITE" id="PS51819">
    <property type="entry name" value="VOC"/>
    <property type="match status" value="1"/>
</dbReference>
<evidence type="ECO:0000259" key="2">
    <source>
        <dbReference type="PROSITE" id="PS51819"/>
    </source>
</evidence>
<dbReference type="SUPFAM" id="SSF54593">
    <property type="entry name" value="Glyoxalase/Bleomycin resistance protein/Dihydroxybiphenyl dioxygenase"/>
    <property type="match status" value="1"/>
</dbReference>
<reference evidence="3" key="1">
    <citation type="submission" date="2018-05" db="EMBL/GenBank/DDBJ databases">
        <authorList>
            <person name="Lanie J.A."/>
            <person name="Ng W.-L."/>
            <person name="Kazmierczak K.M."/>
            <person name="Andrzejewski T.M."/>
            <person name="Davidsen T.M."/>
            <person name="Wayne K.J."/>
            <person name="Tettelin H."/>
            <person name="Glass J.I."/>
            <person name="Rusch D."/>
            <person name="Podicherti R."/>
            <person name="Tsui H.-C.T."/>
            <person name="Winkler M.E."/>
        </authorList>
    </citation>
    <scope>NUCLEOTIDE SEQUENCE</scope>
</reference>
<feature type="domain" description="VOC" evidence="2">
    <location>
        <begin position="4"/>
        <end position="121"/>
    </location>
</feature>
<gene>
    <name evidence="3" type="ORF">METZ01_LOCUS289984</name>
</gene>
<dbReference type="InterPro" id="IPR029068">
    <property type="entry name" value="Glyas_Bleomycin-R_OHBP_Dase"/>
</dbReference>
<dbReference type="AlphaFoldDB" id="A0A382LKI5"/>
<dbReference type="EMBL" id="UINC01087614">
    <property type="protein sequence ID" value="SVC37130.1"/>
    <property type="molecule type" value="Genomic_DNA"/>
</dbReference>
<dbReference type="Pfam" id="PF00903">
    <property type="entry name" value="Glyoxalase"/>
    <property type="match status" value="1"/>
</dbReference>
<dbReference type="PANTHER" id="PTHR36113:SF6">
    <property type="entry name" value="FOSFOMYCIN RESISTANCE PROTEIN FOSX"/>
    <property type="match status" value="1"/>
</dbReference>
<protein>
    <recommendedName>
        <fullName evidence="2">VOC domain-containing protein</fullName>
    </recommendedName>
</protein>
<name>A0A382LKI5_9ZZZZ</name>
<dbReference type="GO" id="GO:0046872">
    <property type="term" value="F:metal ion binding"/>
    <property type="evidence" value="ECO:0007669"/>
    <property type="project" value="UniProtKB-KW"/>
</dbReference>
<keyword evidence="1" id="KW-0479">Metal-binding</keyword>
<sequence length="123" mass="13748">MVDKIHKIAIVTDDIEGAVRFYTQKLGLTEVERFENEDDEDYVFLDAGGILLELMPQKPAEHPPGFHHISFDVDSVDESAQELTGKGVTITKEPFDVGGGTGIRLGFFEGPNQMSLQLFHREK</sequence>